<evidence type="ECO:0000313" key="5">
    <source>
        <dbReference type="EMBL" id="CAD7627586.1"/>
    </source>
</evidence>
<dbReference type="PROSITE" id="PS51845">
    <property type="entry name" value="PDEASE_I_2"/>
    <property type="match status" value="1"/>
</dbReference>
<dbReference type="InterPro" id="IPR036971">
    <property type="entry name" value="PDEase_catalytic_dom_sf"/>
</dbReference>
<evidence type="ECO:0000256" key="3">
    <source>
        <dbReference type="PIRSR" id="PIRSR623088-3"/>
    </source>
</evidence>
<dbReference type="Gene3D" id="1.10.1300.10">
    <property type="entry name" value="3'5'-cyclic nucleotide phosphodiesterase, catalytic domain"/>
    <property type="match status" value="1"/>
</dbReference>
<dbReference type="EMBL" id="OC859442">
    <property type="protein sequence ID" value="CAD7627586.1"/>
    <property type="molecule type" value="Genomic_DNA"/>
</dbReference>
<dbReference type="GO" id="GO:0007165">
    <property type="term" value="P:signal transduction"/>
    <property type="evidence" value="ECO:0007669"/>
    <property type="project" value="InterPro"/>
</dbReference>
<dbReference type="GO" id="GO:0004114">
    <property type="term" value="F:3',5'-cyclic-nucleotide phosphodiesterase activity"/>
    <property type="evidence" value="ECO:0007669"/>
    <property type="project" value="InterPro"/>
</dbReference>
<evidence type="ECO:0000256" key="2">
    <source>
        <dbReference type="ARBA" id="ARBA00022801"/>
    </source>
</evidence>
<gene>
    <name evidence="5" type="ORF">OSB1V03_LOCUS8012</name>
</gene>
<evidence type="ECO:0000313" key="6">
    <source>
        <dbReference type="Proteomes" id="UP000759131"/>
    </source>
</evidence>
<dbReference type="GO" id="GO:0046872">
    <property type="term" value="F:metal ion binding"/>
    <property type="evidence" value="ECO:0007669"/>
    <property type="project" value="UniProtKB-KW"/>
</dbReference>
<accession>A0A7R9KSV2</accession>
<dbReference type="OrthoDB" id="189220at2759"/>
<organism evidence="5">
    <name type="scientific">Medioppia subpectinata</name>
    <dbReference type="NCBI Taxonomy" id="1979941"/>
    <lineage>
        <taxon>Eukaryota</taxon>
        <taxon>Metazoa</taxon>
        <taxon>Ecdysozoa</taxon>
        <taxon>Arthropoda</taxon>
        <taxon>Chelicerata</taxon>
        <taxon>Arachnida</taxon>
        <taxon>Acari</taxon>
        <taxon>Acariformes</taxon>
        <taxon>Sarcoptiformes</taxon>
        <taxon>Oribatida</taxon>
        <taxon>Brachypylina</taxon>
        <taxon>Oppioidea</taxon>
        <taxon>Oppiidae</taxon>
        <taxon>Medioppia</taxon>
    </lineage>
</organism>
<evidence type="ECO:0000259" key="4">
    <source>
        <dbReference type="PROSITE" id="PS51845"/>
    </source>
</evidence>
<feature type="binding site" evidence="3">
    <location>
        <position position="79"/>
    </location>
    <ligand>
        <name>Zn(2+)</name>
        <dbReference type="ChEBI" id="CHEBI:29105"/>
        <label>2</label>
    </ligand>
</feature>
<feature type="domain" description="PDEase" evidence="4">
    <location>
        <begin position="1"/>
        <end position="330"/>
    </location>
</feature>
<reference evidence="5" key="1">
    <citation type="submission" date="2020-11" db="EMBL/GenBank/DDBJ databases">
        <authorList>
            <person name="Tran Van P."/>
        </authorList>
    </citation>
    <scope>NUCLEOTIDE SEQUENCE</scope>
</reference>
<dbReference type="PROSITE" id="PS00126">
    <property type="entry name" value="PDEASE_I_1"/>
    <property type="match status" value="1"/>
</dbReference>
<evidence type="ECO:0000256" key="1">
    <source>
        <dbReference type="ARBA" id="ARBA00022723"/>
    </source>
</evidence>
<dbReference type="PANTHER" id="PTHR11347">
    <property type="entry name" value="CYCLIC NUCLEOTIDE PHOSPHODIESTERASE"/>
    <property type="match status" value="1"/>
</dbReference>
<keyword evidence="2" id="KW-0378">Hydrolase</keyword>
<dbReference type="Proteomes" id="UP000759131">
    <property type="component" value="Unassembled WGS sequence"/>
</dbReference>
<proteinExistence type="predicted"/>
<feature type="binding site" evidence="3">
    <location>
        <position position="79"/>
    </location>
    <ligand>
        <name>Zn(2+)</name>
        <dbReference type="ChEBI" id="CHEBI:29105"/>
        <label>1</label>
    </ligand>
</feature>
<dbReference type="AlphaFoldDB" id="A0A7R9KSV2"/>
<dbReference type="InterPro" id="IPR023174">
    <property type="entry name" value="PDEase_CS"/>
</dbReference>
<dbReference type="InterPro" id="IPR003607">
    <property type="entry name" value="HD/PDEase_dom"/>
</dbReference>
<dbReference type="PRINTS" id="PR00387">
    <property type="entry name" value="PDIESTERASE1"/>
</dbReference>
<feature type="binding site" evidence="3">
    <location>
        <position position="78"/>
    </location>
    <ligand>
        <name>Zn(2+)</name>
        <dbReference type="ChEBI" id="CHEBI:29105"/>
        <label>1</label>
    </ligand>
</feature>
<name>A0A7R9KSV2_9ACAR</name>
<sequence length="391" mass="44378">MHASDVLQGVYYLTSQPIPGFAQIPADSTDSPLHKTSIGPLPQSYVKHITVCEETYGIIGANYPALELMALYTAAAMHDFDHPGRTNAFLVATYASQAILYNDRSVLENHHAAAAWSLFLSKPEYNWLRHLDRAEFKRFRFLVIEFILATDLKRHFEILAEFNAKVNDDDSTGIDWFSETDRLLVMEMTIKIADINGPLKTFDIHQQWTHRIAEEFYEQGDEEQRLGLPISPFMDRKIPQLAKLQESFINHLVGPLCNAYGEAGLLPGLWEYQDSSSTDDCDIIEEEEEVKTDSELNKLDLGKNARKVSCLQTTHLQENYEFWINILKEKKNSHSLQSSPNISSDDSSTPVLTQQTLEEIIEAEENQSQGSSYSNNGDNILVFENITHISD</sequence>
<protein>
    <recommendedName>
        <fullName evidence="4">PDEase domain-containing protein</fullName>
    </recommendedName>
</protein>
<dbReference type="EMBL" id="CAJPIZ010004867">
    <property type="protein sequence ID" value="CAG2108016.1"/>
    <property type="molecule type" value="Genomic_DNA"/>
</dbReference>
<feature type="binding site" evidence="3">
    <location>
        <position position="194"/>
    </location>
    <ligand>
        <name>Zn(2+)</name>
        <dbReference type="ChEBI" id="CHEBI:29105"/>
        <label>1</label>
    </ligand>
</feature>
<keyword evidence="1 3" id="KW-0479">Metal-binding</keyword>
<dbReference type="CDD" id="cd00077">
    <property type="entry name" value="HDc"/>
    <property type="match status" value="1"/>
</dbReference>
<dbReference type="SUPFAM" id="SSF109604">
    <property type="entry name" value="HD-domain/PDEase-like"/>
    <property type="match status" value="1"/>
</dbReference>
<dbReference type="InterPro" id="IPR023088">
    <property type="entry name" value="PDEase"/>
</dbReference>
<keyword evidence="6" id="KW-1185">Reference proteome</keyword>
<dbReference type="Pfam" id="PF00233">
    <property type="entry name" value="PDEase_I"/>
    <property type="match status" value="1"/>
</dbReference>
<dbReference type="InterPro" id="IPR002073">
    <property type="entry name" value="PDEase_catalytic_dom"/>
</dbReference>